<comment type="caution">
    <text evidence="2">The sequence shown here is derived from an EMBL/GenBank/DDBJ whole genome shotgun (WGS) entry which is preliminary data.</text>
</comment>
<evidence type="ECO:0000259" key="1">
    <source>
        <dbReference type="Pfam" id="PF13474"/>
    </source>
</evidence>
<gene>
    <name evidence="2" type="ORF">GCM10023149_45230</name>
</gene>
<dbReference type="InterPro" id="IPR011944">
    <property type="entry name" value="Steroid_delta5-4_isomerase"/>
</dbReference>
<name>A0ABP8HA03_9SPHI</name>
<evidence type="ECO:0000313" key="3">
    <source>
        <dbReference type="Proteomes" id="UP001500582"/>
    </source>
</evidence>
<accession>A0ABP8HA03</accession>
<protein>
    <recommendedName>
        <fullName evidence="1">SnoaL-like domain-containing protein</fullName>
    </recommendedName>
</protein>
<organism evidence="2 3">
    <name type="scientific">Mucilaginibacter gynuensis</name>
    <dbReference type="NCBI Taxonomy" id="1302236"/>
    <lineage>
        <taxon>Bacteria</taxon>
        <taxon>Pseudomonadati</taxon>
        <taxon>Bacteroidota</taxon>
        <taxon>Sphingobacteriia</taxon>
        <taxon>Sphingobacteriales</taxon>
        <taxon>Sphingobacteriaceae</taxon>
        <taxon>Mucilaginibacter</taxon>
    </lineage>
</organism>
<dbReference type="RefSeq" id="WP_345213469.1">
    <property type="nucleotide sequence ID" value="NZ_BAABFT010000017.1"/>
</dbReference>
<proteinExistence type="predicted"/>
<feature type="domain" description="SnoaL-like" evidence="1">
    <location>
        <begin position="16"/>
        <end position="134"/>
    </location>
</feature>
<dbReference type="Proteomes" id="UP001500582">
    <property type="component" value="Unassembled WGS sequence"/>
</dbReference>
<dbReference type="Gene3D" id="3.10.450.50">
    <property type="match status" value="1"/>
</dbReference>
<evidence type="ECO:0000313" key="2">
    <source>
        <dbReference type="EMBL" id="GAA4336443.1"/>
    </source>
</evidence>
<reference evidence="3" key="1">
    <citation type="journal article" date="2019" name="Int. J. Syst. Evol. Microbiol.">
        <title>The Global Catalogue of Microorganisms (GCM) 10K type strain sequencing project: providing services to taxonomists for standard genome sequencing and annotation.</title>
        <authorList>
            <consortium name="The Broad Institute Genomics Platform"/>
            <consortium name="The Broad Institute Genome Sequencing Center for Infectious Disease"/>
            <person name="Wu L."/>
            <person name="Ma J."/>
        </authorList>
    </citation>
    <scope>NUCLEOTIDE SEQUENCE [LARGE SCALE GENOMIC DNA]</scope>
    <source>
        <strain evidence="3">JCM 17705</strain>
    </source>
</reference>
<sequence>MKNMISTDMEQDIKAVLKINSRICKAFETVDFRGAAAYLTPDCNYITFNGDHLKGRYAYVKTHEELMNSFFFRGARLEAQVTEARFLNDDTAVVIATGAIKLRWQKEAPASRRSITTSVFVREDDDQWRLASFHNCRIKKFSPFAKWLMKIFKS</sequence>
<dbReference type="SUPFAM" id="SSF54427">
    <property type="entry name" value="NTF2-like"/>
    <property type="match status" value="1"/>
</dbReference>
<dbReference type="InterPro" id="IPR032710">
    <property type="entry name" value="NTF2-like_dom_sf"/>
</dbReference>
<dbReference type="Pfam" id="PF13474">
    <property type="entry name" value="SnoaL_3"/>
    <property type="match status" value="1"/>
</dbReference>
<dbReference type="InterPro" id="IPR037401">
    <property type="entry name" value="SnoaL-like"/>
</dbReference>
<dbReference type="NCBIfam" id="TIGR02246">
    <property type="entry name" value="SgcJ/EcaC family oxidoreductase"/>
    <property type="match status" value="1"/>
</dbReference>
<dbReference type="EMBL" id="BAABFT010000017">
    <property type="protein sequence ID" value="GAA4336443.1"/>
    <property type="molecule type" value="Genomic_DNA"/>
</dbReference>
<keyword evidence="3" id="KW-1185">Reference proteome</keyword>